<name>A0ACB1BBC9_MELEN</name>
<gene>
    <name evidence="1" type="ORF">MENTE1834_LOCUS49852</name>
</gene>
<sequence>MFIVALSNIFFNILKIIFYFISFLRMRSNNLGNDKKRQVKVLCSGDVNGNFKQLIARIALVNQKAGPFDILFCVGEFFGPDNDENEKVINGEIDFPVPTYILGPCCPSTSTYYPAESVEFSQSLTYLGKKGTLMTANGLLIGYFSGIEAPAMSTQTLPFQFATRSIDDLLTPLAASSGFMGVDILLTSIWPTNVWLHSTNQPSIEPSNTSKLLARLASGLRPRYHFAGQGIHYERSPYRNHRVLLEPAQHVTRFIGLASVNNTNKQKWLYAFSCTPMRELSRDELVTQPDNSTEFPYMEILKEYLHNKAIEDEKRRREEGNSVQYRFDNNNYEEEEHQEEFQGRRKGKRRGGENYNEKRPKIDPSTCWFCLSNIDAEKHLIVSVGTSCYTAMPKGPLMERHLLVMSIGHIQSLVVAPAEVRDEVNKFKDAYCLFSDRNNEVVCVFERNYKTEVWDLLNEGSPYFYVELPDGTKMLSRTMSRFPLQFGREVLASKALLDCEDHIDWRNCSLEKDKEVELVNKLKNGFKPFDFTNTEDSDEDD</sequence>
<organism evidence="1 2">
    <name type="scientific">Meloidogyne enterolobii</name>
    <name type="common">Root-knot nematode worm</name>
    <name type="synonym">Meloidogyne mayaguensis</name>
    <dbReference type="NCBI Taxonomy" id="390850"/>
    <lineage>
        <taxon>Eukaryota</taxon>
        <taxon>Metazoa</taxon>
        <taxon>Ecdysozoa</taxon>
        <taxon>Nematoda</taxon>
        <taxon>Chromadorea</taxon>
        <taxon>Rhabditida</taxon>
        <taxon>Tylenchina</taxon>
        <taxon>Tylenchomorpha</taxon>
        <taxon>Tylenchoidea</taxon>
        <taxon>Meloidogynidae</taxon>
        <taxon>Meloidogyninae</taxon>
        <taxon>Meloidogyne</taxon>
    </lineage>
</organism>
<dbReference type="EMBL" id="CAVMJV010000521">
    <property type="protein sequence ID" value="CAK5131812.1"/>
    <property type="molecule type" value="Genomic_DNA"/>
</dbReference>
<evidence type="ECO:0000313" key="1">
    <source>
        <dbReference type="EMBL" id="CAK5131812.1"/>
    </source>
</evidence>
<dbReference type="Proteomes" id="UP001497535">
    <property type="component" value="Unassembled WGS sequence"/>
</dbReference>
<accession>A0ACB1BBC9</accession>
<evidence type="ECO:0000313" key="2">
    <source>
        <dbReference type="Proteomes" id="UP001497535"/>
    </source>
</evidence>
<proteinExistence type="predicted"/>
<keyword evidence="2" id="KW-1185">Reference proteome</keyword>
<protein>
    <submittedName>
        <fullName evidence="1">Uncharacterized protein</fullName>
    </submittedName>
</protein>
<comment type="caution">
    <text evidence="1">The sequence shown here is derived from an EMBL/GenBank/DDBJ whole genome shotgun (WGS) entry which is preliminary data.</text>
</comment>
<reference evidence="1" key="1">
    <citation type="submission" date="2023-11" db="EMBL/GenBank/DDBJ databases">
        <authorList>
            <person name="Poullet M."/>
        </authorList>
    </citation>
    <scope>NUCLEOTIDE SEQUENCE</scope>
    <source>
        <strain evidence="1">E1834</strain>
    </source>
</reference>